<comment type="caution">
    <text evidence="1">The sequence shown here is derived from an EMBL/GenBank/DDBJ whole genome shotgun (WGS) entry which is preliminary data.</text>
</comment>
<protein>
    <submittedName>
        <fullName evidence="1">Uncharacterized protein</fullName>
    </submittedName>
</protein>
<dbReference type="EMBL" id="JABWDY010016643">
    <property type="protein sequence ID" value="KAF5195963.1"/>
    <property type="molecule type" value="Genomic_DNA"/>
</dbReference>
<gene>
    <name evidence="1" type="ORF">FRX31_014449</name>
</gene>
<evidence type="ECO:0000313" key="1">
    <source>
        <dbReference type="EMBL" id="KAF5195963.1"/>
    </source>
</evidence>
<reference evidence="1 2" key="1">
    <citation type="submission" date="2020-06" db="EMBL/GenBank/DDBJ databases">
        <title>Transcriptomic and genomic resources for Thalictrum thalictroides and T. hernandezii: Facilitating candidate gene discovery in an emerging model plant lineage.</title>
        <authorList>
            <person name="Arias T."/>
            <person name="Riano-Pachon D.M."/>
            <person name="Di Stilio V.S."/>
        </authorList>
    </citation>
    <scope>NUCLEOTIDE SEQUENCE [LARGE SCALE GENOMIC DNA]</scope>
    <source>
        <strain evidence="2">cv. WT478/WT964</strain>
        <tissue evidence="1">Leaves</tissue>
    </source>
</reference>
<sequence length="76" mass="7932">MVLEHPIAIQPQTRMMDSLASKSVEKGPLFTFSSASVGSESSGLNAAQSEVELQTVSRCASGRSNGACQSQMNAAK</sequence>
<organism evidence="1 2">
    <name type="scientific">Thalictrum thalictroides</name>
    <name type="common">Rue-anemone</name>
    <name type="synonym">Anemone thalictroides</name>
    <dbReference type="NCBI Taxonomy" id="46969"/>
    <lineage>
        <taxon>Eukaryota</taxon>
        <taxon>Viridiplantae</taxon>
        <taxon>Streptophyta</taxon>
        <taxon>Embryophyta</taxon>
        <taxon>Tracheophyta</taxon>
        <taxon>Spermatophyta</taxon>
        <taxon>Magnoliopsida</taxon>
        <taxon>Ranunculales</taxon>
        <taxon>Ranunculaceae</taxon>
        <taxon>Thalictroideae</taxon>
        <taxon>Thalictrum</taxon>
    </lineage>
</organism>
<accession>A0A7J6WG81</accession>
<name>A0A7J6WG81_THATH</name>
<evidence type="ECO:0000313" key="2">
    <source>
        <dbReference type="Proteomes" id="UP000554482"/>
    </source>
</evidence>
<dbReference type="AlphaFoldDB" id="A0A7J6WG81"/>
<dbReference type="Proteomes" id="UP000554482">
    <property type="component" value="Unassembled WGS sequence"/>
</dbReference>
<keyword evidence="2" id="KW-1185">Reference proteome</keyword>
<proteinExistence type="predicted"/>